<dbReference type="AlphaFoldDB" id="A0A9D5HG28"/>
<dbReference type="Gene3D" id="3.40.50.1820">
    <property type="entry name" value="alpha/beta hydrolase"/>
    <property type="match status" value="1"/>
</dbReference>
<dbReference type="Proteomes" id="UP001085076">
    <property type="component" value="Miscellaneous, Linkage group lg04"/>
</dbReference>
<dbReference type="EMBL" id="JAGGNH010000004">
    <property type="protein sequence ID" value="KAJ0974928.1"/>
    <property type="molecule type" value="Genomic_DNA"/>
</dbReference>
<protein>
    <submittedName>
        <fullName evidence="3">Uncharacterized protein</fullName>
    </submittedName>
</protein>
<dbReference type="InterPro" id="IPR002921">
    <property type="entry name" value="Fungal_lipase-type"/>
</dbReference>
<sequence>MSGGVVECLFCLGCTRWAYHRCTLTGSSDSELWPLASSSDFSPIPRLCRAILAVYEPDLSHPRWPPSIPYPISTPHLSKRASYSDTHGRCPPYLIYTDPTHREIVLAIRGLHLLRNSDYSLLLDDRPGLQTLDGGFVHHGLFKAAVWLLNREAPVLRRLLREHGPEFNLVLAGHSLGAGVAALATLLLVNHLDRFDGLPRSRVRCYAVAPPRCMSLNLAVKYADVIHSLVLQDDFLPRTPTPLQYIFSSIFCLPCLLCFVCMRDTFTSEEKKLKDPRRLYAPGRMFHIVERKFCRCGRFPPEVRTAIPVEGRFEHIVLSCSTTSDHQIIWIEREAQKALDRMKENEETTSPPMHQRMNRIQSFEEEHKLAMKKAVGLSKPHVVAVSEENSTSAIIKNEASSCSSSSQETDWDELVEKLIDSNEMENVVKKNEIDSTSGNS</sequence>
<dbReference type="GO" id="GO:0016042">
    <property type="term" value="P:lipid catabolic process"/>
    <property type="evidence" value="ECO:0007669"/>
    <property type="project" value="InterPro"/>
</dbReference>
<accession>A0A9D5HG28</accession>
<organism evidence="3 4">
    <name type="scientific">Dioscorea zingiberensis</name>
    <dbReference type="NCBI Taxonomy" id="325984"/>
    <lineage>
        <taxon>Eukaryota</taxon>
        <taxon>Viridiplantae</taxon>
        <taxon>Streptophyta</taxon>
        <taxon>Embryophyta</taxon>
        <taxon>Tracheophyta</taxon>
        <taxon>Spermatophyta</taxon>
        <taxon>Magnoliopsida</taxon>
        <taxon>Liliopsida</taxon>
        <taxon>Dioscoreales</taxon>
        <taxon>Dioscoreaceae</taxon>
        <taxon>Dioscorea</taxon>
    </lineage>
</organism>
<dbReference type="Pfam" id="PF03893">
    <property type="entry name" value="Lipase3_N"/>
    <property type="match status" value="1"/>
</dbReference>
<dbReference type="PANTHER" id="PTHR46398:SF8">
    <property type="entry name" value="FUNGAL LIPASE-LIKE DOMAIN-CONTAINING PROTEIN"/>
    <property type="match status" value="1"/>
</dbReference>
<dbReference type="InterPro" id="IPR005592">
    <property type="entry name" value="Mono/diacylglycerol_lipase_N"/>
</dbReference>
<feature type="domain" description="Mono-/di-acylglycerol lipase N-terminal" evidence="2">
    <location>
        <begin position="6"/>
        <end position="66"/>
    </location>
</feature>
<dbReference type="OrthoDB" id="438440at2759"/>
<keyword evidence="4" id="KW-1185">Reference proteome</keyword>
<dbReference type="Pfam" id="PF01764">
    <property type="entry name" value="Lipase_3"/>
    <property type="match status" value="1"/>
</dbReference>
<evidence type="ECO:0000313" key="3">
    <source>
        <dbReference type="EMBL" id="KAJ0974928.1"/>
    </source>
</evidence>
<dbReference type="SUPFAM" id="SSF53474">
    <property type="entry name" value="alpha/beta-Hydrolases"/>
    <property type="match status" value="1"/>
</dbReference>
<evidence type="ECO:0000313" key="4">
    <source>
        <dbReference type="Proteomes" id="UP001085076"/>
    </source>
</evidence>
<comment type="caution">
    <text evidence="3">The sequence shown here is derived from an EMBL/GenBank/DDBJ whole genome shotgun (WGS) entry which is preliminary data.</text>
</comment>
<reference evidence="3" key="1">
    <citation type="submission" date="2021-03" db="EMBL/GenBank/DDBJ databases">
        <authorList>
            <person name="Li Z."/>
            <person name="Yang C."/>
        </authorList>
    </citation>
    <scope>NUCLEOTIDE SEQUENCE</scope>
    <source>
        <strain evidence="3">Dzin_1.0</strain>
        <tissue evidence="3">Leaf</tissue>
    </source>
</reference>
<name>A0A9D5HG28_9LILI</name>
<evidence type="ECO:0000259" key="2">
    <source>
        <dbReference type="Pfam" id="PF03893"/>
    </source>
</evidence>
<proteinExistence type="predicted"/>
<reference evidence="3" key="2">
    <citation type="journal article" date="2022" name="Hortic Res">
        <title>The genome of Dioscorea zingiberensis sheds light on the biosynthesis, origin and evolution of the medicinally important diosgenin saponins.</title>
        <authorList>
            <person name="Li Y."/>
            <person name="Tan C."/>
            <person name="Li Z."/>
            <person name="Guo J."/>
            <person name="Li S."/>
            <person name="Chen X."/>
            <person name="Wang C."/>
            <person name="Dai X."/>
            <person name="Yang H."/>
            <person name="Song W."/>
            <person name="Hou L."/>
            <person name="Xu J."/>
            <person name="Tong Z."/>
            <person name="Xu A."/>
            <person name="Yuan X."/>
            <person name="Wang W."/>
            <person name="Yang Q."/>
            <person name="Chen L."/>
            <person name="Sun Z."/>
            <person name="Wang K."/>
            <person name="Pan B."/>
            <person name="Chen J."/>
            <person name="Bao Y."/>
            <person name="Liu F."/>
            <person name="Qi X."/>
            <person name="Gang D.R."/>
            <person name="Wen J."/>
            <person name="Li J."/>
        </authorList>
    </citation>
    <scope>NUCLEOTIDE SEQUENCE</scope>
    <source>
        <strain evidence="3">Dzin_1.0</strain>
    </source>
</reference>
<dbReference type="InterPro" id="IPR029058">
    <property type="entry name" value="AB_hydrolase_fold"/>
</dbReference>
<evidence type="ECO:0000259" key="1">
    <source>
        <dbReference type="Pfam" id="PF01764"/>
    </source>
</evidence>
<dbReference type="PANTHER" id="PTHR46398">
    <property type="entry name" value="ALPHA/BETA-HYDROLASES SUPERFAMILY PROTEIN"/>
    <property type="match status" value="1"/>
</dbReference>
<gene>
    <name evidence="3" type="ORF">J5N97_016893</name>
</gene>
<feature type="domain" description="Fungal lipase-type" evidence="1">
    <location>
        <begin position="105"/>
        <end position="241"/>
    </location>
</feature>
<dbReference type="CDD" id="cd00519">
    <property type="entry name" value="Lipase_3"/>
    <property type="match status" value="1"/>
</dbReference>